<evidence type="ECO:0000259" key="1">
    <source>
        <dbReference type="PROSITE" id="PS50174"/>
    </source>
</evidence>
<protein>
    <submittedName>
        <fullName evidence="2">Tuftelin-interacting protein 11</fullName>
    </submittedName>
</protein>
<proteinExistence type="predicted"/>
<feature type="domain" description="G-patch" evidence="1">
    <location>
        <begin position="35"/>
        <end position="81"/>
    </location>
</feature>
<keyword evidence="3" id="KW-1185">Reference proteome</keyword>
<dbReference type="OrthoDB" id="29523at2759"/>
<feature type="domain" description="G-patch" evidence="1">
    <location>
        <begin position="128"/>
        <end position="162"/>
    </location>
</feature>
<dbReference type="AlphaFoldDB" id="A0A4D6KSA0"/>
<dbReference type="InterPro" id="IPR000467">
    <property type="entry name" value="G_patch_dom"/>
</dbReference>
<dbReference type="GO" id="GO:0003676">
    <property type="term" value="F:nucleic acid binding"/>
    <property type="evidence" value="ECO:0007669"/>
    <property type="project" value="InterPro"/>
</dbReference>
<evidence type="ECO:0000313" key="2">
    <source>
        <dbReference type="EMBL" id="QCD80548.1"/>
    </source>
</evidence>
<dbReference type="PANTHER" id="PTHR47423">
    <property type="entry name" value="G-PATCH DOMAIN CONTAINING PROTEIN"/>
    <property type="match status" value="1"/>
</dbReference>
<dbReference type="SMART" id="SM00443">
    <property type="entry name" value="G_patch"/>
    <property type="match status" value="2"/>
</dbReference>
<dbReference type="PROSITE" id="PS50174">
    <property type="entry name" value="G_PATCH"/>
    <property type="match status" value="2"/>
</dbReference>
<reference evidence="2 3" key="1">
    <citation type="submission" date="2019-04" db="EMBL/GenBank/DDBJ databases">
        <title>An improved genome assembly and genetic linkage map for asparagus bean, Vigna unguiculata ssp. sesquipedialis.</title>
        <authorList>
            <person name="Xia Q."/>
            <person name="Zhang R."/>
            <person name="Dong Y."/>
        </authorList>
    </citation>
    <scope>NUCLEOTIDE SEQUENCE [LARGE SCALE GENOMIC DNA]</scope>
    <source>
        <tissue evidence="2">Leaf</tissue>
    </source>
</reference>
<accession>A0A4D6KSA0</accession>
<dbReference type="Gramene" id="Vigun03g366500.1.v1.2">
    <property type="protein sequence ID" value="Vigun03g366500.1.v1.2.CDS.1"/>
    <property type="gene ID" value="Vigun03g366500.v1.2"/>
</dbReference>
<gene>
    <name evidence="2" type="ORF">DEO72_LG2g869</name>
</gene>
<dbReference type="Proteomes" id="UP000501690">
    <property type="component" value="Linkage Group LG2"/>
</dbReference>
<sequence length="162" mass="16842">MIPSETVPVTVVAAEETHRKGVTSSANIGSFEEHSTGFGSKMMAKMGYMEGGGLGKNGQGMAQPVEVIQRPKLLSLGVKFSNNPGEPVGSISLGVGAESFGLGVGLSSSSCEPARNKPSRVGAFEKHTKDFGSKMMAKMNFVEGKGSGKESHGITIPLTVLR</sequence>
<name>A0A4D6KSA0_VIGUN</name>
<dbReference type="PANTHER" id="PTHR47423:SF2">
    <property type="entry name" value="PROTEIN SQS1"/>
    <property type="match status" value="1"/>
</dbReference>
<organism evidence="2 3">
    <name type="scientific">Vigna unguiculata</name>
    <name type="common">Cowpea</name>
    <dbReference type="NCBI Taxonomy" id="3917"/>
    <lineage>
        <taxon>Eukaryota</taxon>
        <taxon>Viridiplantae</taxon>
        <taxon>Streptophyta</taxon>
        <taxon>Embryophyta</taxon>
        <taxon>Tracheophyta</taxon>
        <taxon>Spermatophyta</taxon>
        <taxon>Magnoliopsida</taxon>
        <taxon>eudicotyledons</taxon>
        <taxon>Gunneridae</taxon>
        <taxon>Pentapetalae</taxon>
        <taxon>rosids</taxon>
        <taxon>fabids</taxon>
        <taxon>Fabales</taxon>
        <taxon>Fabaceae</taxon>
        <taxon>Papilionoideae</taxon>
        <taxon>50 kb inversion clade</taxon>
        <taxon>NPAAA clade</taxon>
        <taxon>indigoferoid/millettioid clade</taxon>
        <taxon>Phaseoleae</taxon>
        <taxon>Vigna</taxon>
    </lineage>
</organism>
<dbReference type="Pfam" id="PF01585">
    <property type="entry name" value="G-patch"/>
    <property type="match status" value="2"/>
</dbReference>
<evidence type="ECO:0000313" key="3">
    <source>
        <dbReference type="Proteomes" id="UP000501690"/>
    </source>
</evidence>
<dbReference type="EMBL" id="CP039346">
    <property type="protein sequence ID" value="QCD80548.1"/>
    <property type="molecule type" value="Genomic_DNA"/>
</dbReference>